<evidence type="ECO:0000256" key="4">
    <source>
        <dbReference type="ARBA" id="ARBA00023242"/>
    </source>
</evidence>
<sequence length="651" mass="72010">MSTSLAASFPIGTIDSSLTEIDNKSKEASTADEDICVGPFGVLNFNRPAVEPVLEPEVEDDPMVSIDQPPPQEPVLDNVTPMTMDSWMGLDDTLQWADLFGFGTDSIFAPSNNTFDPLLDMSGNDNLFIDPQALSGNDQGASHTYNALAGSGSRLASIDQPTLTTMDVLNEAQVLLRHFKDTVVNRLVSLPVTSKSPWEIIMIQEAVNTLGHLTYLDSATVTCAKKATLFGILAISAYHLSKKPPPIGFATTSQDLQQLINTASSEAKLNLQQSLKSELHGSSKAKYKDQLMAIECLLALAVAMGYQKDARCYLIDAERLMRHRGLAKREVSRKSRLLHHMYTWSRILGESTYVLHEYGSVTASAPSSHLASTPIPPQPHVVHSSGPGSRLDDFLRLEPHHADSELDIEEVKEPQTSLRDIHLEDSRDNPNTMYTEIYGINETWLSLLSQTTRLANRLDAMKATNAADSTLSDALARRASRLEDMICSFAADFTPRSVGPKWEPNNHMHTALNSGLVIFFYRRIKNVNSWILQSHVDDVISALESFDKAIKDKPGQGPGTPWPAFVAAAEASTQSRRERLFAWIEKGEAATGFQCYTSSKELLLETWKRRDEGASEQTPGLRKSARRSGASQSLTSWLDICREQKRWLMAF</sequence>
<dbReference type="PANTHER" id="PTHR31069:SF25">
    <property type="entry name" value="TRANSCRIPTION FACTOR, PUTATIVE (EUROFUNG)-RELATED"/>
    <property type="match status" value="1"/>
</dbReference>
<dbReference type="Pfam" id="PF11951">
    <property type="entry name" value="Fungal_trans_2"/>
    <property type="match status" value="1"/>
</dbReference>
<keyword evidence="3" id="KW-0804">Transcription</keyword>
<organism evidence="5 6">
    <name type="scientific">Zasmidium cellare</name>
    <name type="common">Wine cellar mold</name>
    <name type="synonym">Racodium cellare</name>
    <dbReference type="NCBI Taxonomy" id="395010"/>
    <lineage>
        <taxon>Eukaryota</taxon>
        <taxon>Fungi</taxon>
        <taxon>Dikarya</taxon>
        <taxon>Ascomycota</taxon>
        <taxon>Pezizomycotina</taxon>
        <taxon>Dothideomycetes</taxon>
        <taxon>Dothideomycetidae</taxon>
        <taxon>Mycosphaerellales</taxon>
        <taxon>Mycosphaerellaceae</taxon>
        <taxon>Zasmidium</taxon>
    </lineage>
</organism>
<protein>
    <submittedName>
        <fullName evidence="5">Uncharacterized protein</fullName>
    </submittedName>
</protein>
<dbReference type="EMBL" id="JAXOVC010000015">
    <property type="protein sequence ID" value="KAK4493882.1"/>
    <property type="molecule type" value="Genomic_DNA"/>
</dbReference>
<comment type="caution">
    <text evidence="5">The sequence shown here is derived from an EMBL/GenBank/DDBJ whole genome shotgun (WGS) entry which is preliminary data.</text>
</comment>
<dbReference type="PANTHER" id="PTHR31069">
    <property type="entry name" value="OLEATE-ACTIVATED TRANSCRIPTION FACTOR 1-RELATED"/>
    <property type="match status" value="1"/>
</dbReference>
<name>A0ABR0DXL8_ZASCE</name>
<reference evidence="5 6" key="1">
    <citation type="journal article" date="2023" name="G3 (Bethesda)">
        <title>A chromosome-level genome assembly of Zasmidium syzygii isolated from banana leaves.</title>
        <authorList>
            <person name="van Westerhoven A.C."/>
            <person name="Mehrabi R."/>
            <person name="Talebi R."/>
            <person name="Steentjes M.B.F."/>
            <person name="Corcolon B."/>
            <person name="Chong P.A."/>
            <person name="Kema G.H.J."/>
            <person name="Seidl M.F."/>
        </authorList>
    </citation>
    <scope>NUCLEOTIDE SEQUENCE [LARGE SCALE GENOMIC DNA]</scope>
    <source>
        <strain evidence="5 6">P124</strain>
    </source>
</reference>
<proteinExistence type="predicted"/>
<keyword evidence="1" id="KW-0805">Transcription regulation</keyword>
<keyword evidence="2" id="KW-0238">DNA-binding</keyword>
<evidence type="ECO:0000256" key="2">
    <source>
        <dbReference type="ARBA" id="ARBA00023125"/>
    </source>
</evidence>
<gene>
    <name evidence="5" type="ORF">PRZ48_015067</name>
</gene>
<accession>A0ABR0DXL8</accession>
<dbReference type="InterPro" id="IPR021858">
    <property type="entry name" value="Fun_TF"/>
</dbReference>
<keyword evidence="4" id="KW-0539">Nucleus</keyword>
<dbReference type="Proteomes" id="UP001305779">
    <property type="component" value="Unassembled WGS sequence"/>
</dbReference>
<keyword evidence="6" id="KW-1185">Reference proteome</keyword>
<evidence type="ECO:0000313" key="5">
    <source>
        <dbReference type="EMBL" id="KAK4493882.1"/>
    </source>
</evidence>
<dbReference type="InterPro" id="IPR050675">
    <property type="entry name" value="OAF3"/>
</dbReference>
<evidence type="ECO:0000313" key="6">
    <source>
        <dbReference type="Proteomes" id="UP001305779"/>
    </source>
</evidence>
<evidence type="ECO:0000256" key="1">
    <source>
        <dbReference type="ARBA" id="ARBA00023015"/>
    </source>
</evidence>
<evidence type="ECO:0000256" key="3">
    <source>
        <dbReference type="ARBA" id="ARBA00023163"/>
    </source>
</evidence>